<protein>
    <submittedName>
        <fullName evidence="2">Uncharacterized protein</fullName>
    </submittedName>
</protein>
<proteinExistence type="predicted"/>
<evidence type="ECO:0000313" key="2">
    <source>
        <dbReference type="EMBL" id="SMQ76517.1"/>
    </source>
</evidence>
<reference evidence="3" key="1">
    <citation type="submission" date="2017-04" db="EMBL/GenBank/DDBJ databases">
        <authorList>
            <person name="Varghese N."/>
            <person name="Submissions S."/>
        </authorList>
    </citation>
    <scope>NUCLEOTIDE SEQUENCE [LARGE SCALE GENOMIC DNA]</scope>
    <source>
        <strain evidence="3">UI2</strain>
    </source>
</reference>
<organism evidence="2 3">
    <name type="scientific">Sphingopyxis terrae subsp. ummariensis</name>
    <dbReference type="NCBI Taxonomy" id="429001"/>
    <lineage>
        <taxon>Bacteria</taxon>
        <taxon>Pseudomonadati</taxon>
        <taxon>Pseudomonadota</taxon>
        <taxon>Alphaproteobacteria</taxon>
        <taxon>Sphingomonadales</taxon>
        <taxon>Sphingomonadaceae</taxon>
        <taxon>Sphingopyxis</taxon>
    </lineage>
</organism>
<evidence type="ECO:0000256" key="1">
    <source>
        <dbReference type="SAM" id="MobiDB-lite"/>
    </source>
</evidence>
<evidence type="ECO:0000313" key="3">
    <source>
        <dbReference type="Proteomes" id="UP000194469"/>
    </source>
</evidence>
<feature type="region of interest" description="Disordered" evidence="1">
    <location>
        <begin position="36"/>
        <end position="96"/>
    </location>
</feature>
<dbReference type="AlphaFoldDB" id="A0A1Y6FP55"/>
<gene>
    <name evidence="2" type="ORF">SAMN06295984_1958</name>
</gene>
<keyword evidence="3" id="KW-1185">Reference proteome</keyword>
<feature type="compositionally biased region" description="Basic and acidic residues" evidence="1">
    <location>
        <begin position="36"/>
        <end position="54"/>
    </location>
</feature>
<feature type="compositionally biased region" description="Basic and acidic residues" evidence="1">
    <location>
        <begin position="68"/>
        <end position="78"/>
    </location>
</feature>
<accession>A0A1Y6FP55</accession>
<name>A0A1Y6FP55_9SPHN</name>
<dbReference type="RefSeq" id="WP_086456989.1">
    <property type="nucleotide sequence ID" value="NZ_FXWL01000002.1"/>
</dbReference>
<dbReference type="EMBL" id="FXWL01000002">
    <property type="protein sequence ID" value="SMQ76517.1"/>
    <property type="molecule type" value="Genomic_DNA"/>
</dbReference>
<dbReference type="GeneID" id="303001613"/>
<dbReference type="Proteomes" id="UP000194469">
    <property type="component" value="Unassembled WGS sequence"/>
</dbReference>
<sequence>MTKPHAARSLARLFLRAIVIAAASTAVRRWWRARAEDPAKHEDHSAAFADRETDAENFDQTRSSGPDAMRDTVQRDWDAVDEAADQSFPASDPPAY</sequence>